<dbReference type="Proteomes" id="UP001221142">
    <property type="component" value="Unassembled WGS sequence"/>
</dbReference>
<evidence type="ECO:0000313" key="3">
    <source>
        <dbReference type="Proteomes" id="UP001221142"/>
    </source>
</evidence>
<keyword evidence="1" id="KW-0732">Signal</keyword>
<evidence type="ECO:0000313" key="2">
    <source>
        <dbReference type="EMBL" id="KAJ7607970.1"/>
    </source>
</evidence>
<reference evidence="2" key="1">
    <citation type="submission" date="2023-03" db="EMBL/GenBank/DDBJ databases">
        <title>Massive genome expansion in bonnet fungi (Mycena s.s.) driven by repeated elements and novel gene families across ecological guilds.</title>
        <authorList>
            <consortium name="Lawrence Berkeley National Laboratory"/>
            <person name="Harder C.B."/>
            <person name="Miyauchi S."/>
            <person name="Viragh M."/>
            <person name="Kuo A."/>
            <person name="Thoen E."/>
            <person name="Andreopoulos B."/>
            <person name="Lu D."/>
            <person name="Skrede I."/>
            <person name="Drula E."/>
            <person name="Henrissat B."/>
            <person name="Morin E."/>
            <person name="Kohler A."/>
            <person name="Barry K."/>
            <person name="LaButti K."/>
            <person name="Morin E."/>
            <person name="Salamov A."/>
            <person name="Lipzen A."/>
            <person name="Mereny Z."/>
            <person name="Hegedus B."/>
            <person name="Baldrian P."/>
            <person name="Stursova M."/>
            <person name="Weitz H."/>
            <person name="Taylor A."/>
            <person name="Grigoriev I.V."/>
            <person name="Nagy L.G."/>
            <person name="Martin F."/>
            <person name="Kauserud H."/>
        </authorList>
    </citation>
    <scope>NUCLEOTIDE SEQUENCE</scope>
    <source>
        <strain evidence="2">9284</strain>
    </source>
</reference>
<dbReference type="EMBL" id="JARKIF010000047">
    <property type="protein sequence ID" value="KAJ7607970.1"/>
    <property type="molecule type" value="Genomic_DNA"/>
</dbReference>
<comment type="caution">
    <text evidence="2">The sequence shown here is derived from an EMBL/GenBank/DDBJ whole genome shotgun (WGS) entry which is preliminary data.</text>
</comment>
<organism evidence="2 3">
    <name type="scientific">Roridomyces roridus</name>
    <dbReference type="NCBI Taxonomy" id="1738132"/>
    <lineage>
        <taxon>Eukaryota</taxon>
        <taxon>Fungi</taxon>
        <taxon>Dikarya</taxon>
        <taxon>Basidiomycota</taxon>
        <taxon>Agaricomycotina</taxon>
        <taxon>Agaricomycetes</taxon>
        <taxon>Agaricomycetidae</taxon>
        <taxon>Agaricales</taxon>
        <taxon>Marasmiineae</taxon>
        <taxon>Mycenaceae</taxon>
        <taxon>Roridomyces</taxon>
    </lineage>
</organism>
<name>A0AAD7B2J7_9AGAR</name>
<feature type="signal peptide" evidence="1">
    <location>
        <begin position="1"/>
        <end position="20"/>
    </location>
</feature>
<protein>
    <submittedName>
        <fullName evidence="2">Uncharacterized protein</fullName>
    </submittedName>
</protein>
<dbReference type="AlphaFoldDB" id="A0AAD7B2J7"/>
<evidence type="ECO:0000256" key="1">
    <source>
        <dbReference type="SAM" id="SignalP"/>
    </source>
</evidence>
<sequence length="249" mass="23471">MVFVSASLFLLASVLPSVMGLTLDTPADTESNGAIAVTWKTVATDPKFTILLVDQDNKESIDAQTGVDPTLLKQTVNLGTVTPGNYILQAVNADDIEVPLSTSGAFKIGAAGSIAAAGAGGNNAAAGGAVAGAGGAAAATCPPPTTVTVTAAAGAATGAASTGAASTGAASGSGAAAAAAAAQAATAAKAGKGKGAAQAAAAKGKGAAQAAAAKGKAAAAAAKAKSPFGKNVGRSLFSAKFGRRELFRD</sequence>
<feature type="chain" id="PRO_5042115137" evidence="1">
    <location>
        <begin position="21"/>
        <end position="249"/>
    </location>
</feature>
<accession>A0AAD7B2J7</accession>
<proteinExistence type="predicted"/>
<gene>
    <name evidence="2" type="ORF">FB45DRAFT_1011176</name>
</gene>
<keyword evidence="3" id="KW-1185">Reference proteome</keyword>